<proteinExistence type="predicted"/>
<evidence type="ECO:0000256" key="1">
    <source>
        <dbReference type="ARBA" id="ARBA00022669"/>
    </source>
</evidence>
<dbReference type="InterPro" id="IPR002557">
    <property type="entry name" value="Chitin-bd_dom"/>
</dbReference>
<dbReference type="Gene3D" id="2.170.140.10">
    <property type="entry name" value="Chitin binding domain"/>
    <property type="match status" value="4"/>
</dbReference>
<feature type="region of interest" description="Disordered" evidence="6">
    <location>
        <begin position="138"/>
        <end position="206"/>
    </location>
</feature>
<dbReference type="Pfam" id="PF01607">
    <property type="entry name" value="CBM_14"/>
    <property type="match status" value="5"/>
</dbReference>
<dbReference type="AlphaFoldDB" id="A0A6I8W4C0"/>
<feature type="domain" description="Chitin-binding type-2" evidence="8">
    <location>
        <begin position="213"/>
        <end position="270"/>
    </location>
</feature>
<keyword evidence="2" id="KW-0732">Signal</keyword>
<keyword evidence="5" id="KW-0325">Glycoprotein</keyword>
<accession>A0A6I8W4C0</accession>
<evidence type="ECO:0000256" key="5">
    <source>
        <dbReference type="ARBA" id="ARBA00023180"/>
    </source>
</evidence>
<name>A0A6I8W4C0_DROPS</name>
<keyword evidence="1" id="KW-0147">Chitin-binding</keyword>
<reference evidence="10" key="1">
    <citation type="submission" date="2025-08" db="UniProtKB">
        <authorList>
            <consortium name="RefSeq"/>
        </authorList>
    </citation>
    <scope>IDENTIFICATION</scope>
    <source>
        <strain evidence="10">MV-25-SWS-2005</strain>
        <tissue evidence="10">Whole body</tissue>
    </source>
</reference>
<evidence type="ECO:0000313" key="9">
    <source>
        <dbReference type="Proteomes" id="UP000001819"/>
    </source>
</evidence>
<dbReference type="InterPro" id="IPR036508">
    <property type="entry name" value="Chitin-bd_dom_sf"/>
</dbReference>
<keyword evidence="3" id="KW-0677">Repeat</keyword>
<keyword evidence="7" id="KW-0472">Membrane</keyword>
<organism evidence="9 10">
    <name type="scientific">Drosophila pseudoobscura pseudoobscura</name>
    <name type="common">Fruit fly</name>
    <dbReference type="NCBI Taxonomy" id="46245"/>
    <lineage>
        <taxon>Eukaryota</taxon>
        <taxon>Metazoa</taxon>
        <taxon>Ecdysozoa</taxon>
        <taxon>Arthropoda</taxon>
        <taxon>Hexapoda</taxon>
        <taxon>Insecta</taxon>
        <taxon>Pterygota</taxon>
        <taxon>Neoptera</taxon>
        <taxon>Endopterygota</taxon>
        <taxon>Diptera</taxon>
        <taxon>Brachycera</taxon>
        <taxon>Muscomorpha</taxon>
        <taxon>Ephydroidea</taxon>
        <taxon>Drosophilidae</taxon>
        <taxon>Drosophila</taxon>
        <taxon>Sophophora</taxon>
    </lineage>
</organism>
<dbReference type="GO" id="GO:0005576">
    <property type="term" value="C:extracellular region"/>
    <property type="evidence" value="ECO:0007669"/>
    <property type="project" value="InterPro"/>
</dbReference>
<dbReference type="PANTHER" id="PTHR23301:SF0">
    <property type="entry name" value="CHITIN-BINDING TYPE-2 DOMAIN-CONTAINING PROTEIN-RELATED"/>
    <property type="match status" value="1"/>
</dbReference>
<evidence type="ECO:0000313" key="10">
    <source>
        <dbReference type="RefSeq" id="XP_033238168.1"/>
    </source>
</evidence>
<feature type="compositionally biased region" description="Polar residues" evidence="6">
    <location>
        <begin position="154"/>
        <end position="169"/>
    </location>
</feature>
<evidence type="ECO:0000256" key="4">
    <source>
        <dbReference type="ARBA" id="ARBA00023157"/>
    </source>
</evidence>
<feature type="compositionally biased region" description="Acidic residues" evidence="6">
    <location>
        <begin position="178"/>
        <end position="188"/>
    </location>
</feature>
<dbReference type="SMART" id="SM00494">
    <property type="entry name" value="ChtBD2"/>
    <property type="match status" value="5"/>
</dbReference>
<keyword evidence="4" id="KW-1015">Disulfide bond</keyword>
<feature type="domain" description="Chitin-binding type-2" evidence="8">
    <location>
        <begin position="49"/>
        <end position="107"/>
    </location>
</feature>
<dbReference type="GO" id="GO:0008061">
    <property type="term" value="F:chitin binding"/>
    <property type="evidence" value="ECO:0007669"/>
    <property type="project" value="UniProtKB-KW"/>
</dbReference>
<feature type="domain" description="Chitin-binding type-2" evidence="8">
    <location>
        <begin position="456"/>
        <end position="513"/>
    </location>
</feature>
<dbReference type="SUPFAM" id="SSF57625">
    <property type="entry name" value="Invertebrate chitin-binding proteins"/>
    <property type="match status" value="5"/>
</dbReference>
<evidence type="ECO:0000256" key="6">
    <source>
        <dbReference type="SAM" id="MobiDB-lite"/>
    </source>
</evidence>
<dbReference type="RefSeq" id="XP_033238168.1">
    <property type="nucleotide sequence ID" value="XM_033382277.1"/>
</dbReference>
<evidence type="ECO:0000256" key="3">
    <source>
        <dbReference type="ARBA" id="ARBA00022737"/>
    </source>
</evidence>
<evidence type="ECO:0000256" key="7">
    <source>
        <dbReference type="SAM" id="Phobius"/>
    </source>
</evidence>
<dbReference type="PANTHER" id="PTHR23301">
    <property type="entry name" value="CHITIN BINDING PERITROPHIN-A"/>
    <property type="match status" value="1"/>
</dbReference>
<feature type="transmembrane region" description="Helical" evidence="7">
    <location>
        <begin position="21"/>
        <end position="44"/>
    </location>
</feature>
<dbReference type="InParanoid" id="A0A6I8W4C0"/>
<keyword evidence="7" id="KW-0812">Transmembrane</keyword>
<keyword evidence="7" id="KW-1133">Transmembrane helix</keyword>
<gene>
    <name evidence="10" type="primary">LOC4813254</name>
</gene>
<dbReference type="InterPro" id="IPR051940">
    <property type="entry name" value="Chitin_bind-dev_reg"/>
</dbReference>
<dbReference type="Proteomes" id="UP000001819">
    <property type="component" value="Chromosome X"/>
</dbReference>
<protein>
    <submittedName>
        <fullName evidence="10">Chitin-binding domain protein cbd-1</fullName>
    </submittedName>
</protein>
<sequence>MPPLWQGHHLVVREFRTTSKLLIVLKMCNTVLCALWTLLVVAAASAQLSSVCLYEPDGTRVPVATHCGRFAVCQQGEVAAIGSCPRGLHFNRQLAECDFQWRANCLGLSPFAGTNTRADAECTCTCCADECPDIDDDKPGLTTSVTEPCDTDTEPSSSEPAVTSSTNPTEPDKSTDGVSDETTTDELTTDTNNAVNTTPSPPSAVPTYCSSQRDECANQTTNVNLPIPGVCGRYIQCSNRCVNEMSCPSGLYFNPISEYCDFPENVNCTPSVIADSSEDIEGPSGTTCTSQGVCAGMRDGTLLADPETNGYFVCQCQCPIAMPCDEYTKFNQTAQVCDWDTSAESTAVICPDGLVYNATANECDYPEGYVPEVACNSTSNVCQGEEEGALFPVDGVCNKFYKCNYNCAVEQQCPNNLIFNVETEICDYPQNVQCQWPHTPPSGPNAGPSGIACETNGRCLNAREGTYLPSEISCNGYVICQCECEVELTCPDGLYWDQDLLTCNYSINVNCTL</sequence>
<keyword evidence="9" id="KW-1185">Reference proteome</keyword>
<dbReference type="KEGG" id="dpo:4813254"/>
<evidence type="ECO:0000259" key="8">
    <source>
        <dbReference type="PROSITE" id="PS50940"/>
    </source>
</evidence>
<evidence type="ECO:0000256" key="2">
    <source>
        <dbReference type="ARBA" id="ARBA00022729"/>
    </source>
</evidence>
<feature type="domain" description="Chitin-binding type-2" evidence="8">
    <location>
        <begin position="379"/>
        <end position="436"/>
    </location>
</feature>
<dbReference type="PROSITE" id="PS50940">
    <property type="entry name" value="CHIT_BIND_II"/>
    <property type="match status" value="4"/>
</dbReference>